<feature type="region of interest" description="Disordered" evidence="1">
    <location>
        <begin position="625"/>
        <end position="708"/>
    </location>
</feature>
<feature type="compositionally biased region" description="Polar residues" evidence="1">
    <location>
        <begin position="653"/>
        <end position="666"/>
    </location>
</feature>
<dbReference type="STRING" id="1507870.A0A1V8SXK5"/>
<feature type="compositionally biased region" description="Pro residues" evidence="1">
    <location>
        <begin position="669"/>
        <end position="681"/>
    </location>
</feature>
<dbReference type="PANTHER" id="PTHR38643">
    <property type="entry name" value="PURINE NUCLEOSIDE PERMEASE C285.05-RELATED"/>
    <property type="match status" value="1"/>
</dbReference>
<evidence type="ECO:0000256" key="2">
    <source>
        <dbReference type="SAM" id="SignalP"/>
    </source>
</evidence>
<feature type="region of interest" description="Disordered" evidence="1">
    <location>
        <begin position="891"/>
        <end position="919"/>
    </location>
</feature>
<comment type="caution">
    <text evidence="3">The sequence shown here is derived from an EMBL/GenBank/DDBJ whole genome shotgun (WGS) entry which is preliminary data.</text>
</comment>
<dbReference type="GO" id="GO:0005783">
    <property type="term" value="C:endoplasmic reticulum"/>
    <property type="evidence" value="ECO:0007669"/>
    <property type="project" value="TreeGrafter"/>
</dbReference>
<keyword evidence="2" id="KW-0732">Signal</keyword>
<evidence type="ECO:0000313" key="3">
    <source>
        <dbReference type="EMBL" id="OQO03887.1"/>
    </source>
</evidence>
<reference evidence="4" key="1">
    <citation type="submission" date="2017-03" db="EMBL/GenBank/DDBJ databases">
        <title>Genomes of endolithic fungi from Antarctica.</title>
        <authorList>
            <person name="Coleine C."/>
            <person name="Masonjones S."/>
            <person name="Stajich J.E."/>
        </authorList>
    </citation>
    <scope>NUCLEOTIDE SEQUENCE [LARGE SCALE GENOMIC DNA]</scope>
    <source>
        <strain evidence="4">CCFEE 5527</strain>
    </source>
</reference>
<dbReference type="EMBL" id="NAJO01000023">
    <property type="protein sequence ID" value="OQO03887.1"/>
    <property type="molecule type" value="Genomic_DNA"/>
</dbReference>
<dbReference type="Proteomes" id="UP000192596">
    <property type="component" value="Unassembled WGS sequence"/>
</dbReference>
<dbReference type="InterPro" id="IPR009486">
    <property type="entry name" value="Pur_nuclsid_perm"/>
</dbReference>
<evidence type="ECO:0000313" key="4">
    <source>
        <dbReference type="Proteomes" id="UP000192596"/>
    </source>
</evidence>
<dbReference type="OrthoDB" id="2331083at2759"/>
<keyword evidence="4" id="KW-1185">Reference proteome</keyword>
<gene>
    <name evidence="3" type="ORF">B0A48_10528</name>
</gene>
<evidence type="ECO:0008006" key="5">
    <source>
        <dbReference type="Google" id="ProtNLM"/>
    </source>
</evidence>
<proteinExistence type="predicted"/>
<feature type="chain" id="PRO_5013388663" description="Purine nucleoside permease" evidence="2">
    <location>
        <begin position="19"/>
        <end position="919"/>
    </location>
</feature>
<feature type="region of interest" description="Disordered" evidence="1">
    <location>
        <begin position="476"/>
        <end position="513"/>
    </location>
</feature>
<organism evidence="3 4">
    <name type="scientific">Cryoendolithus antarcticus</name>
    <dbReference type="NCBI Taxonomy" id="1507870"/>
    <lineage>
        <taxon>Eukaryota</taxon>
        <taxon>Fungi</taxon>
        <taxon>Dikarya</taxon>
        <taxon>Ascomycota</taxon>
        <taxon>Pezizomycotina</taxon>
        <taxon>Dothideomycetes</taxon>
        <taxon>Dothideomycetidae</taxon>
        <taxon>Cladosporiales</taxon>
        <taxon>Cladosporiaceae</taxon>
        <taxon>Cryoendolithus</taxon>
    </lineage>
</organism>
<accession>A0A1V8SXK5</accession>
<dbReference type="InParanoid" id="A0A1V8SXK5"/>
<feature type="region of interest" description="Disordered" evidence="1">
    <location>
        <begin position="821"/>
        <end position="844"/>
    </location>
</feature>
<feature type="region of interest" description="Disordered" evidence="1">
    <location>
        <begin position="526"/>
        <end position="565"/>
    </location>
</feature>
<evidence type="ECO:0000256" key="1">
    <source>
        <dbReference type="SAM" id="MobiDB-lite"/>
    </source>
</evidence>
<feature type="signal peptide" evidence="2">
    <location>
        <begin position="1"/>
        <end position="18"/>
    </location>
</feature>
<protein>
    <recommendedName>
        <fullName evidence="5">Purine nucleoside permease</fullName>
    </recommendedName>
</protein>
<feature type="compositionally biased region" description="Low complexity" evidence="1">
    <location>
        <begin position="625"/>
        <end position="644"/>
    </location>
</feature>
<dbReference type="GO" id="GO:0055085">
    <property type="term" value="P:transmembrane transport"/>
    <property type="evidence" value="ECO:0007669"/>
    <property type="project" value="InterPro"/>
</dbReference>
<name>A0A1V8SXK5_9PEZI</name>
<dbReference type="AlphaFoldDB" id="A0A1V8SXK5"/>
<dbReference type="PANTHER" id="PTHR38643:SF1">
    <property type="entry name" value="PURINE NUCLEOSIDE PERMEASE C285.05-RELATED"/>
    <property type="match status" value="1"/>
</dbReference>
<dbReference type="Pfam" id="PF06516">
    <property type="entry name" value="NUP"/>
    <property type="match status" value="1"/>
</dbReference>
<feature type="compositionally biased region" description="Basic and acidic residues" evidence="1">
    <location>
        <begin position="899"/>
        <end position="908"/>
    </location>
</feature>
<sequence>MRSTSITAAFGLTSLASAALLSTKKVEERALEYVVQPKVFIISMFDPEAEVWWGIPEFDLLALNITVPGFSPLFPDAHCTADGEICQLVTGESAVTISSLVQSPRFDLKSTYFMVAGIAGVNPEVATICAVTFARYAVQVALQYEIDPREISANYSTGYIPQGSVVPDEYPQSIYGTEVFEVNQDLQKLAASFARNATLNDSSEAVAYRALYATSDLYVAGTKAPSVIECDVATSDVYYSGKILGEVFGNFTTLVTNGTGVYCTTAQEDNATLEALLRAAAVKAVDFSRIIVMRTASDMDRPWPGQAATANLFYSNQGAFEPAIQNIYLAGVKVVEGILEGWNATFAGGVKPSNYIGDIFGTLGGTPDFGPYAYNNNPVKRGLSRRSVKGFPAQQLVKQLPPPVYQTQSQQTSVQQPIRQQPYGQQAVIHQQIFQQVGGQQLVATHVSPPVPVIAGYQQQVGGYAGGYAQQGMAHAQHAQRLSSSSSTTTSTTTTTTQTTQQQQRYQQQSAGQVQQSTLTPLIQHHQQLQIQQAPPAPQAQHHQQLQIRQASAAPQVHHQQQQIQYVQRVQPPPPPAPVKYTSPPPPVQYVAPPPVQYIAPPPQAPVHHTTNYTTIIQAAPAPLPPQQQVVQTSSAQIVQQQRPRWPPPQVHVNITNVSSSSSLQTRPKSPPPQVRHPSPPCQLAVPSPPRHSSRYDQGANKSTTNTTTTTTITNITRTEAESRGADFLERYDLEMARRLLVVCPPCPAGFGWEAHEDGYECEAGSHLIPYAETDAWIAGLRPDGNIIGKTFTVDEVRERYLRRAIQNGMDPRLAGELSRMSEQRGGGRRGGMQRRGRMFDDDDDDDDDLFSAFSAARRRQGMRDPFRVMKPVVLLFRLSFSADQAQLIDRARRHSRRPDRTIQDHDHRRLRPSPQVPA</sequence>